<dbReference type="Proteomes" id="UP000230423">
    <property type="component" value="Unassembled WGS sequence"/>
</dbReference>
<keyword evidence="2" id="KW-1185">Reference proteome</keyword>
<dbReference type="AlphaFoldDB" id="A0A2G9UD46"/>
<dbReference type="EMBL" id="KZ347227">
    <property type="protein sequence ID" value="PIO68165.1"/>
    <property type="molecule type" value="Genomic_DNA"/>
</dbReference>
<evidence type="ECO:0000313" key="2">
    <source>
        <dbReference type="Proteomes" id="UP000230423"/>
    </source>
</evidence>
<evidence type="ECO:0000313" key="1">
    <source>
        <dbReference type="EMBL" id="PIO68165.1"/>
    </source>
</evidence>
<gene>
    <name evidence="1" type="ORF">TELCIR_10061</name>
</gene>
<proteinExistence type="predicted"/>
<accession>A0A2G9UD46</accession>
<reference evidence="1 2" key="1">
    <citation type="submission" date="2015-09" db="EMBL/GenBank/DDBJ databases">
        <title>Draft genome of the parasitic nematode Teladorsagia circumcincta isolate WARC Sus (inbred).</title>
        <authorList>
            <person name="Mitreva M."/>
        </authorList>
    </citation>
    <scope>NUCLEOTIDE SEQUENCE [LARGE SCALE GENOMIC DNA]</scope>
    <source>
        <strain evidence="1 2">S</strain>
    </source>
</reference>
<sequence>MHSNTSPRRNRLKSTRQPCNRHLHYPQLQCLKVGLSGFTPTFARHNDAKYYPNIICVICKEWVCSRSRRLHVGAHFDYRKHKCPYCSFTHSKEIFVISHMKRIHDKQGQVEQKDDPVIEERIEEVCNMSIAMTRDILRGQYDEKIYRSYPSSYTPRSLIHNKERKSRTKVLTAVTDATNRQLLS</sequence>
<protein>
    <recommendedName>
        <fullName evidence="3">C2H2-type domain-containing protein</fullName>
    </recommendedName>
</protein>
<dbReference type="OrthoDB" id="5920133at2759"/>
<name>A0A2G9UD46_TELCI</name>
<organism evidence="1 2">
    <name type="scientific">Teladorsagia circumcincta</name>
    <name type="common">Brown stomach worm</name>
    <name type="synonym">Ostertagia circumcincta</name>
    <dbReference type="NCBI Taxonomy" id="45464"/>
    <lineage>
        <taxon>Eukaryota</taxon>
        <taxon>Metazoa</taxon>
        <taxon>Ecdysozoa</taxon>
        <taxon>Nematoda</taxon>
        <taxon>Chromadorea</taxon>
        <taxon>Rhabditida</taxon>
        <taxon>Rhabditina</taxon>
        <taxon>Rhabditomorpha</taxon>
        <taxon>Strongyloidea</taxon>
        <taxon>Trichostrongylidae</taxon>
        <taxon>Teladorsagia</taxon>
    </lineage>
</organism>
<evidence type="ECO:0008006" key="3">
    <source>
        <dbReference type="Google" id="ProtNLM"/>
    </source>
</evidence>